<dbReference type="Gene3D" id="3.30.559.10">
    <property type="entry name" value="Chloramphenicol acetyltransferase-like domain"/>
    <property type="match status" value="2"/>
</dbReference>
<reference evidence="2 3" key="1">
    <citation type="journal article" date="2020" name="ISME J.">
        <title>Uncovering the hidden diversity of litter-decomposition mechanisms in mushroom-forming fungi.</title>
        <authorList>
            <person name="Floudas D."/>
            <person name="Bentzer J."/>
            <person name="Ahren D."/>
            <person name="Johansson T."/>
            <person name="Persson P."/>
            <person name="Tunlid A."/>
        </authorList>
    </citation>
    <scope>NUCLEOTIDE SEQUENCE [LARGE SCALE GENOMIC DNA]</scope>
    <source>
        <strain evidence="2 3">CBS 406.79</strain>
    </source>
</reference>
<dbReference type="GO" id="GO:0016747">
    <property type="term" value="F:acyltransferase activity, transferring groups other than amino-acyl groups"/>
    <property type="evidence" value="ECO:0007669"/>
    <property type="project" value="TreeGrafter"/>
</dbReference>
<sequence length="465" mass="50542">MLSADAESLVVPLSGIDQNGVHTSSITFGYVVRDVDVKALEEAANRAAEEWRLLAGRVEWNGDIKSYQIRVPVAATLPPGYALTKFTTSQLRSTKLPLTPLTDDSATALEKPPAKYFRHPSTFNSLADFASKKAPLLSLHVSFMANCTCIGMTLPHGVFDATGMGQVVKAINSCLNNLPWVPPKLSSSNILTEELRRLKESENVGEACPPGLADLQRDFSSVNVKNVLTVGSSVATELFWHRVKAGAVYLGPEVVEDIVSKVKKQAAAEGKGWVSTGDILVSFIIKAAYLEEGPTSLNSIRVSAAVSLRSALAPSNREFEEYSHNALLPLAFPSLTVQEVSAMSLCDLALIHRKAIENVRNIAYIQGYEKWVPTIGGSAIPAGDRKSDAWLLSNQVIGGMDKFDFGSELLGLWHYMLPFMVPHAFTLNRLRGGYICDLFSGIRPSRMKSIEKALEGIRNGTPLVL</sequence>
<organism evidence="2 3">
    <name type="scientific">Collybiopsis confluens</name>
    <dbReference type="NCBI Taxonomy" id="2823264"/>
    <lineage>
        <taxon>Eukaryota</taxon>
        <taxon>Fungi</taxon>
        <taxon>Dikarya</taxon>
        <taxon>Basidiomycota</taxon>
        <taxon>Agaricomycotina</taxon>
        <taxon>Agaricomycetes</taxon>
        <taxon>Agaricomycetidae</taxon>
        <taxon>Agaricales</taxon>
        <taxon>Marasmiineae</taxon>
        <taxon>Omphalotaceae</taxon>
        <taxon>Collybiopsis</taxon>
    </lineage>
</organism>
<dbReference type="InterPro" id="IPR023213">
    <property type="entry name" value="CAT-like_dom_sf"/>
</dbReference>
<dbReference type="EMBL" id="JAACJN010000012">
    <property type="protein sequence ID" value="KAF5390971.1"/>
    <property type="molecule type" value="Genomic_DNA"/>
</dbReference>
<evidence type="ECO:0000313" key="3">
    <source>
        <dbReference type="Proteomes" id="UP000518752"/>
    </source>
</evidence>
<accession>A0A8H5HX55</accession>
<comment type="caution">
    <text evidence="2">The sequence shown here is derived from an EMBL/GenBank/DDBJ whole genome shotgun (WGS) entry which is preliminary data.</text>
</comment>
<keyword evidence="3" id="KW-1185">Reference proteome</keyword>
<evidence type="ECO:0000313" key="2">
    <source>
        <dbReference type="EMBL" id="KAF5390971.1"/>
    </source>
</evidence>
<gene>
    <name evidence="2" type="ORF">D9757_003989</name>
</gene>
<dbReference type="OrthoDB" id="21502at2759"/>
<dbReference type="PANTHER" id="PTHR31642:SF310">
    <property type="entry name" value="FATTY ALCOHOL:CAFFEOYL-COA ACYLTRANSFERASE"/>
    <property type="match status" value="1"/>
</dbReference>
<keyword evidence="1" id="KW-0808">Transferase</keyword>
<dbReference type="InterPro" id="IPR050317">
    <property type="entry name" value="Plant_Fungal_Acyltransferase"/>
</dbReference>
<dbReference type="Proteomes" id="UP000518752">
    <property type="component" value="Unassembled WGS sequence"/>
</dbReference>
<evidence type="ECO:0000256" key="1">
    <source>
        <dbReference type="ARBA" id="ARBA00022679"/>
    </source>
</evidence>
<protein>
    <submittedName>
        <fullName evidence="2">Uncharacterized protein</fullName>
    </submittedName>
</protein>
<proteinExistence type="predicted"/>
<dbReference type="PANTHER" id="PTHR31642">
    <property type="entry name" value="TRICHOTHECENE 3-O-ACETYLTRANSFERASE"/>
    <property type="match status" value="1"/>
</dbReference>
<name>A0A8H5HX55_9AGAR</name>
<dbReference type="AlphaFoldDB" id="A0A8H5HX55"/>